<accession>A0ABQ4BV24</accession>
<sequence>MILLRTAVALGAAALTLALPAAAASAVEVTGVTVDGASATVSGAAARPGAAVVVTAATGSGPDIDVASCGGSAGAAGTWSCVLTRLGPGRWTLSATDGTETTPLRAFQVGPGGPPADPPALATTGDPLDLPLTVAGAALLALGAGLLWRSRSRVPETE</sequence>
<feature type="chain" id="PRO_5047007647" description="LPXTG-motif cell wall-anchored protein" evidence="2">
    <location>
        <begin position="24"/>
        <end position="158"/>
    </location>
</feature>
<keyword evidence="2" id="KW-0732">Signal</keyword>
<reference evidence="3 4" key="1">
    <citation type="submission" date="2021-01" db="EMBL/GenBank/DDBJ databases">
        <title>Whole genome shotgun sequence of Asanoa iriomotensis NBRC 100142.</title>
        <authorList>
            <person name="Komaki H."/>
            <person name="Tamura T."/>
        </authorList>
    </citation>
    <scope>NUCLEOTIDE SEQUENCE [LARGE SCALE GENOMIC DNA]</scope>
    <source>
        <strain evidence="3 4">NBRC 100142</strain>
    </source>
</reference>
<evidence type="ECO:0000313" key="3">
    <source>
        <dbReference type="EMBL" id="GIF54011.1"/>
    </source>
</evidence>
<dbReference type="EMBL" id="BONC01000001">
    <property type="protein sequence ID" value="GIF54011.1"/>
    <property type="molecule type" value="Genomic_DNA"/>
</dbReference>
<dbReference type="RefSeq" id="WP_203699737.1">
    <property type="nucleotide sequence ID" value="NZ_BONC01000001.1"/>
</dbReference>
<keyword evidence="1" id="KW-0472">Membrane</keyword>
<gene>
    <name evidence="3" type="ORF">Air01nite_01060</name>
</gene>
<dbReference type="Proteomes" id="UP000624325">
    <property type="component" value="Unassembled WGS sequence"/>
</dbReference>
<evidence type="ECO:0000313" key="4">
    <source>
        <dbReference type="Proteomes" id="UP000624325"/>
    </source>
</evidence>
<keyword evidence="1" id="KW-0812">Transmembrane</keyword>
<evidence type="ECO:0000256" key="1">
    <source>
        <dbReference type="SAM" id="Phobius"/>
    </source>
</evidence>
<evidence type="ECO:0008006" key="5">
    <source>
        <dbReference type="Google" id="ProtNLM"/>
    </source>
</evidence>
<feature type="signal peptide" evidence="2">
    <location>
        <begin position="1"/>
        <end position="23"/>
    </location>
</feature>
<keyword evidence="1" id="KW-1133">Transmembrane helix</keyword>
<evidence type="ECO:0000256" key="2">
    <source>
        <dbReference type="SAM" id="SignalP"/>
    </source>
</evidence>
<protein>
    <recommendedName>
        <fullName evidence="5">LPXTG-motif cell wall-anchored protein</fullName>
    </recommendedName>
</protein>
<proteinExistence type="predicted"/>
<comment type="caution">
    <text evidence="3">The sequence shown here is derived from an EMBL/GenBank/DDBJ whole genome shotgun (WGS) entry which is preliminary data.</text>
</comment>
<feature type="transmembrane region" description="Helical" evidence="1">
    <location>
        <begin position="130"/>
        <end position="148"/>
    </location>
</feature>
<keyword evidence="4" id="KW-1185">Reference proteome</keyword>
<name>A0ABQ4BV24_9ACTN</name>
<organism evidence="3 4">
    <name type="scientific">Asanoa iriomotensis</name>
    <dbReference type="NCBI Taxonomy" id="234613"/>
    <lineage>
        <taxon>Bacteria</taxon>
        <taxon>Bacillati</taxon>
        <taxon>Actinomycetota</taxon>
        <taxon>Actinomycetes</taxon>
        <taxon>Micromonosporales</taxon>
        <taxon>Micromonosporaceae</taxon>
        <taxon>Asanoa</taxon>
    </lineage>
</organism>